<dbReference type="InterPro" id="IPR036875">
    <property type="entry name" value="Znf_CCHC_sf"/>
</dbReference>
<accession>A0A6P6UEN1</accession>
<dbReference type="GO" id="GO:0003676">
    <property type="term" value="F:nucleic acid binding"/>
    <property type="evidence" value="ECO:0007669"/>
    <property type="project" value="InterPro"/>
</dbReference>
<dbReference type="Gene3D" id="2.40.70.10">
    <property type="entry name" value="Acid Proteases"/>
    <property type="match status" value="1"/>
</dbReference>
<dbReference type="PANTHER" id="PTHR15503:SF45">
    <property type="entry name" value="RNA-DIRECTED DNA POLYMERASE HOMOLOG"/>
    <property type="match status" value="1"/>
</dbReference>
<dbReference type="Pfam" id="PF03732">
    <property type="entry name" value="Retrotrans_gag"/>
    <property type="match status" value="1"/>
</dbReference>
<dbReference type="Pfam" id="PF08284">
    <property type="entry name" value="RVP_2"/>
    <property type="match status" value="1"/>
</dbReference>
<dbReference type="InterPro" id="IPR032567">
    <property type="entry name" value="RTL1-rel"/>
</dbReference>
<keyword evidence="3" id="KW-1185">Reference proteome</keyword>
<dbReference type="RefSeq" id="XP_027088631.1">
    <property type="nucleotide sequence ID" value="XM_027232830.2"/>
</dbReference>
<organism evidence="3 4">
    <name type="scientific">Coffea arabica</name>
    <name type="common">Arabian coffee</name>
    <dbReference type="NCBI Taxonomy" id="13443"/>
    <lineage>
        <taxon>Eukaryota</taxon>
        <taxon>Viridiplantae</taxon>
        <taxon>Streptophyta</taxon>
        <taxon>Embryophyta</taxon>
        <taxon>Tracheophyta</taxon>
        <taxon>Spermatophyta</taxon>
        <taxon>Magnoliopsida</taxon>
        <taxon>eudicotyledons</taxon>
        <taxon>Gunneridae</taxon>
        <taxon>Pentapetalae</taxon>
        <taxon>asterids</taxon>
        <taxon>lamiids</taxon>
        <taxon>Gentianales</taxon>
        <taxon>Rubiaceae</taxon>
        <taxon>Ixoroideae</taxon>
        <taxon>Gardenieae complex</taxon>
        <taxon>Bertiereae - Coffeeae clade</taxon>
        <taxon>Coffeeae</taxon>
        <taxon>Coffea</taxon>
    </lineage>
</organism>
<feature type="compositionally biased region" description="Polar residues" evidence="1">
    <location>
        <begin position="202"/>
        <end position="214"/>
    </location>
</feature>
<dbReference type="AlphaFoldDB" id="A0A6P6UEN1"/>
<dbReference type="GO" id="GO:0008270">
    <property type="term" value="F:zinc ion binding"/>
    <property type="evidence" value="ECO:0007669"/>
    <property type="project" value="InterPro"/>
</dbReference>
<evidence type="ECO:0000259" key="2">
    <source>
        <dbReference type="Pfam" id="PF03732"/>
    </source>
</evidence>
<dbReference type="PANTHER" id="PTHR15503">
    <property type="entry name" value="LDOC1 RELATED"/>
    <property type="match status" value="1"/>
</dbReference>
<gene>
    <name evidence="4" type="primary">LOC113709982</name>
</gene>
<evidence type="ECO:0000256" key="1">
    <source>
        <dbReference type="SAM" id="MobiDB-lite"/>
    </source>
</evidence>
<dbReference type="SUPFAM" id="SSF57756">
    <property type="entry name" value="Retrovirus zinc finger-like domains"/>
    <property type="match status" value="1"/>
</dbReference>
<dbReference type="GeneID" id="113709982"/>
<feature type="domain" description="Retrotransposon gag" evidence="2">
    <location>
        <begin position="24"/>
        <end position="116"/>
    </location>
</feature>
<dbReference type="SUPFAM" id="SSF50630">
    <property type="entry name" value="Acid proteases"/>
    <property type="match status" value="1"/>
</dbReference>
<sequence>MTDLLARLVDQQGQIPSNQQRDPELEGTAHSWWNVVRAKWEKKQTPRTWLNFTREFNEKFLPPLIQEKRDDEFIKLRQGTSSVAEYETLLTRLSKFAPELVVSEQKRIKQFVQGLNVEIQKDSAAAQIDTFKDALEKAQRVEQARFQVWTFQTKRRGTSSSAPGRGDHNMPPPKFGRGAGGTRTAGTPRGGAPSRRAHSRRGQGQQRTISQGVPATTTRASCGYCGKLNHTKDTCWRKMRKCLRCGSSEHQIAACLVKNHDGNEGAQPEKSNPKQPTATGSRPKSSTRVFALDYQRAPESSEVVKGTIPVFHHLAKLLIDPGATHSFVNPAFMCGIAVNPVKLPYNLEVRTPIGDQSLITNMVYKNCEIWVGERKLVGDLISLNLKGYDVIIGMDLLARYNAQLNCKTKVEEFSIPGEATLRLDVRGRLAPSALVSGIRVRKLLSKGTQVYLAFLINTPKDKVKLEDVLVVNEFPYSFPTS</sequence>
<dbReference type="CDD" id="cd00303">
    <property type="entry name" value="retropepsin_like"/>
    <property type="match status" value="1"/>
</dbReference>
<name>A0A6P6UEN1_COFAR</name>
<dbReference type="InterPro" id="IPR005162">
    <property type="entry name" value="Retrotrans_gag_dom"/>
</dbReference>
<protein>
    <recommendedName>
        <fullName evidence="2">Retrotransposon gag domain-containing protein</fullName>
    </recommendedName>
</protein>
<evidence type="ECO:0000313" key="3">
    <source>
        <dbReference type="Proteomes" id="UP001652660"/>
    </source>
</evidence>
<dbReference type="InterPro" id="IPR021109">
    <property type="entry name" value="Peptidase_aspartic_dom_sf"/>
</dbReference>
<proteinExistence type="predicted"/>
<feature type="region of interest" description="Disordered" evidence="1">
    <location>
        <begin position="152"/>
        <end position="214"/>
    </location>
</feature>
<reference evidence="3" key="1">
    <citation type="journal article" date="2025" name="Foods">
        <title>Unveiling the Microbial Signatures of Arabica Coffee Cherries: Insights into Ripeness Specific Diversity, Functional Traits, and Implications for Quality and Safety.</title>
        <authorList>
            <consortium name="RefSeq"/>
            <person name="Tenea G.N."/>
            <person name="Cifuentes V."/>
            <person name="Reyes P."/>
            <person name="Cevallos-Vallejos M."/>
        </authorList>
    </citation>
    <scope>NUCLEOTIDE SEQUENCE [LARGE SCALE GENOMIC DNA]</scope>
</reference>
<feature type="compositionally biased region" description="Polar residues" evidence="1">
    <location>
        <begin position="269"/>
        <end position="287"/>
    </location>
</feature>
<evidence type="ECO:0000313" key="4">
    <source>
        <dbReference type="RefSeq" id="XP_027088631.1"/>
    </source>
</evidence>
<dbReference type="Proteomes" id="UP001652660">
    <property type="component" value="Chromosome 9e"/>
</dbReference>
<feature type="compositionally biased region" description="Low complexity" evidence="1">
    <location>
        <begin position="184"/>
        <end position="193"/>
    </location>
</feature>
<dbReference type="OrthoDB" id="1751327at2759"/>
<feature type="region of interest" description="Disordered" evidence="1">
    <location>
        <begin position="262"/>
        <end position="287"/>
    </location>
</feature>
<reference evidence="4" key="2">
    <citation type="submission" date="2025-08" db="UniProtKB">
        <authorList>
            <consortium name="RefSeq"/>
        </authorList>
    </citation>
    <scope>IDENTIFICATION</scope>
    <source>
        <tissue evidence="4">Leaves</tissue>
    </source>
</reference>